<dbReference type="EMBL" id="KE346370">
    <property type="protein sequence ID" value="KJE96145.1"/>
    <property type="molecule type" value="Genomic_DNA"/>
</dbReference>
<dbReference type="AlphaFoldDB" id="A0A0D2WU79"/>
<evidence type="ECO:0000256" key="2">
    <source>
        <dbReference type="ARBA" id="ARBA00022490"/>
    </source>
</evidence>
<dbReference type="SMART" id="SM00368">
    <property type="entry name" value="LRR_RI"/>
    <property type="match status" value="6"/>
</dbReference>
<dbReference type="InterPro" id="IPR052410">
    <property type="entry name" value="DRC5"/>
</dbReference>
<accession>A0A0D2WU79</accession>
<proteinExistence type="predicted"/>
<keyword evidence="5" id="KW-1185">Reference proteome</keyword>
<dbReference type="Pfam" id="PF13516">
    <property type="entry name" value="LRR_6"/>
    <property type="match status" value="6"/>
</dbReference>
<evidence type="ECO:0000256" key="1">
    <source>
        <dbReference type="ARBA" id="ARBA00004245"/>
    </source>
</evidence>
<dbReference type="InterPro" id="IPR032675">
    <property type="entry name" value="LRR_dom_sf"/>
</dbReference>
<reference evidence="5" key="1">
    <citation type="submission" date="2011-02" db="EMBL/GenBank/DDBJ databases">
        <title>The Genome Sequence of Capsaspora owczarzaki ATCC 30864.</title>
        <authorList>
            <person name="Russ C."/>
            <person name="Cuomo C."/>
            <person name="Burger G."/>
            <person name="Gray M.W."/>
            <person name="Holland P.W.H."/>
            <person name="King N."/>
            <person name="Lang F.B.F."/>
            <person name="Roger A.J."/>
            <person name="Ruiz-Trillo I."/>
            <person name="Young S.K."/>
            <person name="Zeng Q."/>
            <person name="Gargeya S."/>
            <person name="Alvarado L."/>
            <person name="Berlin A."/>
            <person name="Chapman S.B."/>
            <person name="Chen Z."/>
            <person name="Freedman E."/>
            <person name="Gellesch M."/>
            <person name="Goldberg J."/>
            <person name="Griggs A."/>
            <person name="Gujja S."/>
            <person name="Heilman E."/>
            <person name="Heiman D."/>
            <person name="Howarth C."/>
            <person name="Mehta T."/>
            <person name="Neiman D."/>
            <person name="Pearson M."/>
            <person name="Roberts A."/>
            <person name="Saif S."/>
            <person name="Shea T."/>
            <person name="Shenoy N."/>
            <person name="Sisk P."/>
            <person name="Stolte C."/>
            <person name="Sykes S."/>
            <person name="White J."/>
            <person name="Yandava C."/>
            <person name="Haas B."/>
            <person name="Nusbaum C."/>
            <person name="Birren B."/>
        </authorList>
    </citation>
    <scope>NUCLEOTIDE SEQUENCE</scope>
    <source>
        <strain evidence="5">ATCC 30864</strain>
    </source>
</reference>
<name>A0A0D2WU79_CAPO3</name>
<dbReference type="Proteomes" id="UP000008743">
    <property type="component" value="Unassembled WGS sequence"/>
</dbReference>
<dbReference type="InParanoid" id="A0A0D2WU79"/>
<comment type="subcellular location">
    <subcellularLocation>
        <location evidence="1">Cytoplasm</location>
        <location evidence="1">Cytoskeleton</location>
    </subcellularLocation>
</comment>
<dbReference type="PANTHER" id="PTHR24107:SF2">
    <property type="entry name" value="NLR FAMILY CARD DOMAIN CONTAINING 3"/>
    <property type="match status" value="1"/>
</dbReference>
<dbReference type="PhylomeDB" id="A0A0D2WU79"/>
<evidence type="ECO:0000256" key="3">
    <source>
        <dbReference type="ARBA" id="ARBA00023212"/>
    </source>
</evidence>
<dbReference type="PANTHER" id="PTHR24107">
    <property type="entry name" value="YNEIN REGULATORY COMPLEX SUBUNIT 5"/>
    <property type="match status" value="1"/>
</dbReference>
<dbReference type="InterPro" id="IPR001611">
    <property type="entry name" value="Leu-rich_rpt"/>
</dbReference>
<dbReference type="SUPFAM" id="SSF52047">
    <property type="entry name" value="RNI-like"/>
    <property type="match status" value="1"/>
</dbReference>
<dbReference type="eggNOG" id="KOG4308">
    <property type="taxonomic scope" value="Eukaryota"/>
</dbReference>
<keyword evidence="3" id="KW-0206">Cytoskeleton</keyword>
<protein>
    <recommendedName>
        <fullName evidence="6">NOD3 protein</fullName>
    </recommendedName>
</protein>
<organism evidence="4 5">
    <name type="scientific">Capsaspora owczarzaki (strain ATCC 30864)</name>
    <dbReference type="NCBI Taxonomy" id="595528"/>
    <lineage>
        <taxon>Eukaryota</taxon>
        <taxon>Filasterea</taxon>
        <taxon>Capsaspora</taxon>
    </lineage>
</organism>
<dbReference type="RefSeq" id="XP_004345259.2">
    <property type="nucleotide sequence ID" value="XM_004345209.2"/>
</dbReference>
<evidence type="ECO:0000313" key="5">
    <source>
        <dbReference type="Proteomes" id="UP000008743"/>
    </source>
</evidence>
<keyword evidence="2" id="KW-0963">Cytoplasm</keyword>
<dbReference type="OrthoDB" id="272549at2759"/>
<dbReference type="Gene3D" id="3.80.10.10">
    <property type="entry name" value="Ribonuclease Inhibitor"/>
    <property type="match status" value="2"/>
</dbReference>
<gene>
    <name evidence="4" type="ORF">CAOG_006510</name>
</gene>
<sequence>MRNRRRRSLYGQARDADGILDLSDAQIGDAGAQAIAKALKANTRLTWLDLSNNQIGDSGVQAIAKSLKANETLTGLHLSNNQIGDSGVQAIAKSLKANETLTGLHLAGNRIGDAGAQAIAEVLKVNSTLTELSLHENQIGDVGAQGVAEALKVNSKLNQLSLRSNCIGNLGFQALDETSKVTCRIEIDRYYDQVNPLAFSLLPRLATAKDIQKVFRMLTSGLELENQPACLPALPTEIAGLIMDEAHYWQGVLRTKRGDSDVDILKVTVPQRDSIRVKAIQVLRDWSSELDDIDDCAFDLTVQDEQGAVRYECAVHPTFVNSNLTLATIEPATTPILRQMREGWQVRFLLNDCGDALFEAVYVGYV</sequence>
<evidence type="ECO:0000313" key="4">
    <source>
        <dbReference type="EMBL" id="KJE96145.1"/>
    </source>
</evidence>
<evidence type="ECO:0008006" key="6">
    <source>
        <dbReference type="Google" id="ProtNLM"/>
    </source>
</evidence>
<dbReference type="GO" id="GO:0005856">
    <property type="term" value="C:cytoskeleton"/>
    <property type="evidence" value="ECO:0007669"/>
    <property type="project" value="UniProtKB-SubCell"/>
</dbReference>